<dbReference type="EMBL" id="CACRUX010000015">
    <property type="protein sequence ID" value="VYT78127.1"/>
    <property type="molecule type" value="Genomic_DNA"/>
</dbReference>
<accession>A0A6N2ZJ25</accession>
<gene>
    <name evidence="1" type="ORF">VRLFYP33_00516</name>
</gene>
<evidence type="ECO:0000313" key="1">
    <source>
        <dbReference type="EMBL" id="VYT78127.1"/>
    </source>
</evidence>
<dbReference type="RefSeq" id="WP_156704147.1">
    <property type="nucleotide sequence ID" value="NZ_CACRUX010000015.1"/>
</dbReference>
<proteinExistence type="predicted"/>
<protein>
    <submittedName>
        <fullName evidence="1">Uncharacterized protein</fullName>
    </submittedName>
</protein>
<name>A0A6N2ZJ25_9FIRM</name>
<dbReference type="AlphaFoldDB" id="A0A6N2ZJ25"/>
<organism evidence="1">
    <name type="scientific">Veillonella ratti</name>
    <dbReference type="NCBI Taxonomy" id="103892"/>
    <lineage>
        <taxon>Bacteria</taxon>
        <taxon>Bacillati</taxon>
        <taxon>Bacillota</taxon>
        <taxon>Negativicutes</taxon>
        <taxon>Veillonellales</taxon>
        <taxon>Veillonellaceae</taxon>
        <taxon>Veillonella</taxon>
    </lineage>
</organism>
<reference evidence="1" key="1">
    <citation type="submission" date="2019-11" db="EMBL/GenBank/DDBJ databases">
        <authorList>
            <person name="Feng L."/>
        </authorList>
    </citation>
    <scope>NUCLEOTIDE SEQUENCE</scope>
    <source>
        <strain evidence="1">VrattiLFYP33</strain>
    </source>
</reference>
<sequence length="190" mass="22555">MKVITEETIRQLLRKQQLHSGEALKVSEPSIITPSAQSYLREHQIQVLQLSQNSNDSDNLQTSTSCAREVYCHDELSYLDNEILKLRDLLYFPLLPDDFFDEQLWQYWQRQQLALEEFKVKQYKVPLQMELSLPPQVFNFKLCSWRLWQCSVMSLRRQLEYVESLLKPYNTISQSFSDWISQIEGILDNS</sequence>